<gene>
    <name evidence="2" type="ORF">SAMN05192533_109201</name>
</gene>
<dbReference type="EMBL" id="FOBW01000009">
    <property type="protein sequence ID" value="SEN15752.1"/>
    <property type="molecule type" value="Genomic_DNA"/>
</dbReference>
<feature type="chain" id="PRO_5038381787" evidence="1">
    <location>
        <begin position="23"/>
        <end position="162"/>
    </location>
</feature>
<evidence type="ECO:0000256" key="1">
    <source>
        <dbReference type="SAM" id="SignalP"/>
    </source>
</evidence>
<organism evidence="2 3">
    <name type="scientific">Mesobacillus persicus</name>
    <dbReference type="NCBI Taxonomy" id="930146"/>
    <lineage>
        <taxon>Bacteria</taxon>
        <taxon>Bacillati</taxon>
        <taxon>Bacillota</taxon>
        <taxon>Bacilli</taxon>
        <taxon>Bacillales</taxon>
        <taxon>Bacillaceae</taxon>
        <taxon>Mesobacillus</taxon>
    </lineage>
</organism>
<reference evidence="3" key="1">
    <citation type="submission" date="2016-10" db="EMBL/GenBank/DDBJ databases">
        <authorList>
            <person name="Varghese N."/>
            <person name="Submissions S."/>
        </authorList>
    </citation>
    <scope>NUCLEOTIDE SEQUENCE [LARGE SCALE GENOMIC DNA]</scope>
    <source>
        <strain evidence="3">B48,IBRC-M 10115,DSM 25386,CECT 8001</strain>
    </source>
</reference>
<name>A0A1H8E8H7_9BACI</name>
<protein>
    <submittedName>
        <fullName evidence="2">Sporulation lipoprotein YhcN/YlaJ (Spore_YhcN_YlaJ)</fullName>
    </submittedName>
</protein>
<keyword evidence="2" id="KW-0449">Lipoprotein</keyword>
<dbReference type="Pfam" id="PF09580">
    <property type="entry name" value="Spore_YhcN_YlaJ"/>
    <property type="match status" value="1"/>
</dbReference>
<dbReference type="RefSeq" id="WP_090746799.1">
    <property type="nucleotide sequence ID" value="NZ_FOBW01000009.1"/>
</dbReference>
<keyword evidence="3" id="KW-1185">Reference proteome</keyword>
<proteinExistence type="predicted"/>
<keyword evidence="1" id="KW-0732">Signal</keyword>
<sequence length="162" mass="18829">MNQIGKSAMFSMVMVISLLLTGCNLGNTSEDSRKSMIQSVNPDPTAIEDQKGKNYKLAEKVKKDVRSVPAIYDVAVLKGEEEVLVAYKVKHMQRMHMKRIEKEIKQKLEKNYPKENFIVSSDYKIFIEVLELKEKIRDDNNFSKEKAEERLQKIIKFQQELT</sequence>
<feature type="signal peptide" evidence="1">
    <location>
        <begin position="1"/>
        <end position="22"/>
    </location>
</feature>
<dbReference type="STRING" id="930146.SAMN05192533_109201"/>
<dbReference type="OrthoDB" id="2969307at2"/>
<dbReference type="PROSITE" id="PS51257">
    <property type="entry name" value="PROKAR_LIPOPROTEIN"/>
    <property type="match status" value="1"/>
</dbReference>
<evidence type="ECO:0000313" key="2">
    <source>
        <dbReference type="EMBL" id="SEN15752.1"/>
    </source>
</evidence>
<dbReference type="InterPro" id="IPR019076">
    <property type="entry name" value="Spore_lipoprot_YhcN/YlaJ-like"/>
</dbReference>
<dbReference type="Proteomes" id="UP000198553">
    <property type="component" value="Unassembled WGS sequence"/>
</dbReference>
<accession>A0A1H8E8H7</accession>
<dbReference type="AlphaFoldDB" id="A0A1H8E8H7"/>
<evidence type="ECO:0000313" key="3">
    <source>
        <dbReference type="Proteomes" id="UP000198553"/>
    </source>
</evidence>